<dbReference type="InterPro" id="IPR008042">
    <property type="entry name" value="Retrotrans_Pao"/>
</dbReference>
<reference evidence="3" key="2">
    <citation type="submission" date="2019-09" db="UniProtKB">
        <authorList>
            <consortium name="WormBaseParasite"/>
        </authorList>
    </citation>
    <scope>IDENTIFICATION</scope>
</reference>
<accession>A0A183FLG5</accession>
<sequence>MQDKWMKIVSNIDGFHKTIPRRFSSDSEEQNLAIFADASEVAIAACGYIFTRTSSSLVIAKSKLPSIKTKTTMPKLEMNALTLATRLALSISQAVKKKAPGYPWKVYIFSDSQIVLNWLSSTRCTNLGVLVSNRLQEMRRIRYGSFSTVKRITALVLRFLKHLMRSFSNARKKAIFERIPELNDIALNSDPLNGQEMRAARFALIRNHQLIHLTSHYRKSMENTLRLYKDTHGIWRSRGRIGRSTLDDSAKN</sequence>
<protein>
    <submittedName>
        <fullName evidence="3">RNase H domain-containing protein</fullName>
    </submittedName>
</protein>
<dbReference type="PANTHER" id="PTHR47331">
    <property type="entry name" value="PHD-TYPE DOMAIN-CONTAINING PROTEIN"/>
    <property type="match status" value="1"/>
</dbReference>
<dbReference type="Proteomes" id="UP000050761">
    <property type="component" value="Unassembled WGS sequence"/>
</dbReference>
<reference evidence="1 2" key="1">
    <citation type="submission" date="2018-11" db="EMBL/GenBank/DDBJ databases">
        <authorList>
            <consortium name="Pathogen Informatics"/>
        </authorList>
    </citation>
    <scope>NUCLEOTIDE SEQUENCE [LARGE SCALE GENOMIC DNA]</scope>
</reference>
<dbReference type="AlphaFoldDB" id="A0A183FLG5"/>
<dbReference type="PANTHER" id="PTHR47331:SF5">
    <property type="entry name" value="RIBONUCLEASE H"/>
    <property type="match status" value="1"/>
</dbReference>
<dbReference type="InterPro" id="IPR036397">
    <property type="entry name" value="RNaseH_sf"/>
</dbReference>
<gene>
    <name evidence="1" type="ORF">HPBE_LOCUS8107</name>
</gene>
<dbReference type="WBParaSite" id="HPBE_0000810601-mRNA-1">
    <property type="protein sequence ID" value="HPBE_0000810601-mRNA-1"/>
    <property type="gene ID" value="HPBE_0000810601"/>
</dbReference>
<organism evidence="2 3">
    <name type="scientific">Heligmosomoides polygyrus</name>
    <name type="common">Parasitic roundworm</name>
    <dbReference type="NCBI Taxonomy" id="6339"/>
    <lineage>
        <taxon>Eukaryota</taxon>
        <taxon>Metazoa</taxon>
        <taxon>Ecdysozoa</taxon>
        <taxon>Nematoda</taxon>
        <taxon>Chromadorea</taxon>
        <taxon>Rhabditida</taxon>
        <taxon>Rhabditina</taxon>
        <taxon>Rhabditomorpha</taxon>
        <taxon>Strongyloidea</taxon>
        <taxon>Heligmosomidae</taxon>
        <taxon>Heligmosomoides</taxon>
    </lineage>
</organism>
<accession>A0A3P7ZBC2</accession>
<evidence type="ECO:0000313" key="1">
    <source>
        <dbReference type="EMBL" id="VDO74963.1"/>
    </source>
</evidence>
<dbReference type="EMBL" id="UZAH01026060">
    <property type="protein sequence ID" value="VDO74963.1"/>
    <property type="molecule type" value="Genomic_DNA"/>
</dbReference>
<dbReference type="Pfam" id="PF05380">
    <property type="entry name" value="Peptidase_A17"/>
    <property type="match status" value="1"/>
</dbReference>
<evidence type="ECO:0000313" key="3">
    <source>
        <dbReference type="WBParaSite" id="HPBE_0000810601-mRNA-1"/>
    </source>
</evidence>
<keyword evidence="2" id="KW-1185">Reference proteome</keyword>
<name>A0A183FLG5_HELPZ</name>
<proteinExistence type="predicted"/>
<evidence type="ECO:0000313" key="2">
    <source>
        <dbReference type="Proteomes" id="UP000050761"/>
    </source>
</evidence>
<dbReference type="GO" id="GO:0003676">
    <property type="term" value="F:nucleic acid binding"/>
    <property type="evidence" value="ECO:0007669"/>
    <property type="project" value="InterPro"/>
</dbReference>
<dbReference type="OrthoDB" id="5877161at2759"/>
<dbReference type="Gene3D" id="3.30.420.10">
    <property type="entry name" value="Ribonuclease H-like superfamily/Ribonuclease H"/>
    <property type="match status" value="1"/>
</dbReference>